<feature type="compositionally biased region" description="Polar residues" evidence="1">
    <location>
        <begin position="676"/>
        <end position="685"/>
    </location>
</feature>
<proteinExistence type="predicted"/>
<name>A0A7W4VKJ4_9HYPH</name>
<accession>A0A7W4VKJ4</accession>
<evidence type="ECO:0000259" key="3">
    <source>
        <dbReference type="Pfam" id="PF01757"/>
    </source>
</evidence>
<gene>
    <name evidence="5" type="ORF">FHR70_001949</name>
</gene>
<dbReference type="InterPro" id="IPR002656">
    <property type="entry name" value="Acyl_transf_3_dom"/>
</dbReference>
<feature type="transmembrane region" description="Helical" evidence="2">
    <location>
        <begin position="260"/>
        <end position="281"/>
    </location>
</feature>
<protein>
    <submittedName>
        <fullName evidence="5">Peptidoglycan/LPS O-acetylase OafA/YrhL</fullName>
    </submittedName>
</protein>
<feature type="domain" description="Acyltransferase 3" evidence="3">
    <location>
        <begin position="14"/>
        <end position="342"/>
    </location>
</feature>
<dbReference type="GO" id="GO:0016020">
    <property type="term" value="C:membrane"/>
    <property type="evidence" value="ECO:0007669"/>
    <property type="project" value="TreeGrafter"/>
</dbReference>
<dbReference type="GO" id="GO:0009103">
    <property type="term" value="P:lipopolysaccharide biosynthetic process"/>
    <property type="evidence" value="ECO:0007669"/>
    <property type="project" value="TreeGrafter"/>
</dbReference>
<keyword evidence="2" id="KW-1133">Transmembrane helix</keyword>
<evidence type="ECO:0000259" key="4">
    <source>
        <dbReference type="Pfam" id="PF19040"/>
    </source>
</evidence>
<keyword evidence="6" id="KW-1185">Reference proteome</keyword>
<feature type="transmembrane region" description="Helical" evidence="2">
    <location>
        <begin position="141"/>
        <end position="165"/>
    </location>
</feature>
<dbReference type="RefSeq" id="WP_183449486.1">
    <property type="nucleotide sequence ID" value="NZ_JACHWB010000002.1"/>
</dbReference>
<feature type="transmembrane region" description="Helical" evidence="2">
    <location>
        <begin position="172"/>
        <end position="189"/>
    </location>
</feature>
<keyword evidence="2" id="KW-0812">Transmembrane</keyword>
<feature type="transmembrane region" description="Helical" evidence="2">
    <location>
        <begin position="39"/>
        <end position="57"/>
    </location>
</feature>
<keyword evidence="2" id="KW-0472">Membrane</keyword>
<feature type="transmembrane region" description="Helical" evidence="2">
    <location>
        <begin position="362"/>
        <end position="383"/>
    </location>
</feature>
<dbReference type="AlphaFoldDB" id="A0A7W4VKJ4"/>
<comment type="caution">
    <text evidence="5">The sequence shown here is derived from an EMBL/GenBank/DDBJ whole genome shotgun (WGS) entry which is preliminary data.</text>
</comment>
<dbReference type="Pfam" id="PF19040">
    <property type="entry name" value="SGNH"/>
    <property type="match status" value="1"/>
</dbReference>
<evidence type="ECO:0000256" key="1">
    <source>
        <dbReference type="SAM" id="MobiDB-lite"/>
    </source>
</evidence>
<dbReference type="PANTHER" id="PTHR23028">
    <property type="entry name" value="ACETYLTRANSFERASE"/>
    <property type="match status" value="1"/>
</dbReference>
<dbReference type="Proteomes" id="UP000532010">
    <property type="component" value="Unassembled WGS sequence"/>
</dbReference>
<feature type="transmembrane region" description="Helical" evidence="2">
    <location>
        <begin position="78"/>
        <end position="97"/>
    </location>
</feature>
<evidence type="ECO:0000256" key="2">
    <source>
        <dbReference type="SAM" id="Phobius"/>
    </source>
</evidence>
<dbReference type="InterPro" id="IPR043968">
    <property type="entry name" value="SGNH"/>
</dbReference>
<dbReference type="EMBL" id="JACHWB010000002">
    <property type="protein sequence ID" value="MBB3018895.1"/>
    <property type="molecule type" value="Genomic_DNA"/>
</dbReference>
<feature type="transmembrane region" description="Helical" evidence="2">
    <location>
        <begin position="322"/>
        <end position="342"/>
    </location>
</feature>
<sequence>MSAFSTKTSGYRPEIQGIRTIGALLVASFHIWGGRVSGGVDVFFVISGFLITGSLYREVQRNQTIDVFAFWGRIAKRIAPMAYTVMAITLLAALLWLPQSRQQGFLTEVIYSVLHLENLKLMMNAVDYLARDEAPSPVQQFWALSVQVQFYAVWPFLLLGVTLAVRRLGGGAYTYAAAFAAVFLGSLAYSVVQTRLDPSPTYFNTSARVWEFALGGVLAILVPYIQLPERLREIVGWVGLAAVVSCGFAVPASAHYPGYIALWPTLGAALVILSGGGTTRFGADRILAAKPLVAMGDISFSFYLWHWPVLVFALIVTGQKQLGLWDGLAVIAIALCGAYMTARGLEQPIQRSALGKRKVWHIHALATCFAIPIVVTAAVWILLLETKADPDNLPIANYPGGTLPASVETMIKPGIPLMPEFANVKRDLARGLLKECHQRVDEAAVIECEFGNLGAPTKTIAVVGGSHSSHWLPPLEILAKKYGWRVVNITKSACPFTVGGKLDPTCIEWNKNVIANLARLKPDVVFTPSTRRQYIQGRKEEYIPEGYQAQWNRLAEIGVEVIAVRDNPWLGFHVPECLEANYPNIMACSRPRNRVLSDTDPSRLLSARPSNVKFIDMTDRFCDQKTCFPVSGNIMIYGDKHHFTVTFSRSMSTILGERMKQVRPDLFPSESDGQKQEQQSADVGE</sequence>
<reference evidence="5 6" key="1">
    <citation type="submission" date="2020-08" db="EMBL/GenBank/DDBJ databases">
        <title>The Agave Microbiome: Exploring the role of microbial communities in plant adaptations to desert environments.</title>
        <authorList>
            <person name="Partida-Martinez L.P."/>
        </authorList>
    </citation>
    <scope>NUCLEOTIDE SEQUENCE [LARGE SCALE GENOMIC DNA]</scope>
    <source>
        <strain evidence="5 6">AT3.9</strain>
    </source>
</reference>
<organism evidence="5 6">
    <name type="scientific">Microvirga lupini</name>
    <dbReference type="NCBI Taxonomy" id="420324"/>
    <lineage>
        <taxon>Bacteria</taxon>
        <taxon>Pseudomonadati</taxon>
        <taxon>Pseudomonadota</taxon>
        <taxon>Alphaproteobacteria</taxon>
        <taxon>Hyphomicrobiales</taxon>
        <taxon>Methylobacteriaceae</taxon>
        <taxon>Microvirga</taxon>
    </lineage>
</organism>
<dbReference type="GO" id="GO:0016747">
    <property type="term" value="F:acyltransferase activity, transferring groups other than amino-acyl groups"/>
    <property type="evidence" value="ECO:0007669"/>
    <property type="project" value="InterPro"/>
</dbReference>
<feature type="transmembrane region" description="Helical" evidence="2">
    <location>
        <begin position="209"/>
        <end position="227"/>
    </location>
</feature>
<evidence type="ECO:0000313" key="5">
    <source>
        <dbReference type="EMBL" id="MBB3018895.1"/>
    </source>
</evidence>
<feature type="transmembrane region" description="Helical" evidence="2">
    <location>
        <begin position="234"/>
        <end position="254"/>
    </location>
</feature>
<dbReference type="Pfam" id="PF01757">
    <property type="entry name" value="Acyl_transf_3"/>
    <property type="match status" value="1"/>
</dbReference>
<evidence type="ECO:0000313" key="6">
    <source>
        <dbReference type="Proteomes" id="UP000532010"/>
    </source>
</evidence>
<dbReference type="InterPro" id="IPR050879">
    <property type="entry name" value="Acyltransferase_3"/>
</dbReference>
<feature type="region of interest" description="Disordered" evidence="1">
    <location>
        <begin position="665"/>
        <end position="685"/>
    </location>
</feature>
<dbReference type="PANTHER" id="PTHR23028:SF53">
    <property type="entry name" value="ACYL_TRANSF_3 DOMAIN-CONTAINING PROTEIN"/>
    <property type="match status" value="1"/>
</dbReference>
<feature type="domain" description="SGNH" evidence="4">
    <location>
        <begin position="435"/>
        <end position="654"/>
    </location>
</feature>
<feature type="transmembrane region" description="Helical" evidence="2">
    <location>
        <begin position="293"/>
        <end position="316"/>
    </location>
</feature>